<evidence type="ECO:0000313" key="3">
    <source>
        <dbReference type="Proteomes" id="UP000215483"/>
    </source>
</evidence>
<sequence>MRSVRLVPRSALPHLVLIAGLVWSTAACQEEAESGAAAQAESTAWKEPSAYTYTLKSTGGERLLIGTFRVTVREGRAVRVVGLDEESRDVVRRSPGAVPTIGGLLKELKQARRDGADTAEAEYSTTGYPRSITLDWSANAVDDEARYVISDYVAAH</sequence>
<protein>
    <recommendedName>
        <fullName evidence="4">Lipoprotein</fullName>
    </recommendedName>
</protein>
<evidence type="ECO:0000313" key="2">
    <source>
        <dbReference type="EMBL" id="OXY89412.1"/>
    </source>
</evidence>
<gene>
    <name evidence="2" type="ORF">BEK98_38225</name>
</gene>
<evidence type="ECO:0000256" key="1">
    <source>
        <dbReference type="SAM" id="SignalP"/>
    </source>
</evidence>
<reference evidence="2 3" key="1">
    <citation type="submission" date="2016-07" db="EMBL/GenBank/DDBJ databases">
        <title>Draft genome of Streptomyces diastatochromogenes.</title>
        <authorList>
            <person name="Podduturi R."/>
            <person name="Lukassen M.B."/>
            <person name="Clausen N."/>
            <person name="Nielsen J.L."/>
            <person name="Jorgensen N.O."/>
        </authorList>
    </citation>
    <scope>NUCLEOTIDE SEQUENCE [LARGE SCALE GENOMIC DNA]</scope>
    <source>
        <strain evidence="2 3">DSM 40608</strain>
    </source>
</reference>
<feature type="signal peptide" evidence="1">
    <location>
        <begin position="1"/>
        <end position="29"/>
    </location>
</feature>
<name>A0A233S180_STRDA</name>
<dbReference type="Pfam" id="PF19671">
    <property type="entry name" value="DUF6174"/>
    <property type="match status" value="1"/>
</dbReference>
<dbReference type="AlphaFoldDB" id="A0A233S180"/>
<dbReference type="Proteomes" id="UP000215483">
    <property type="component" value="Unassembled WGS sequence"/>
</dbReference>
<dbReference type="OrthoDB" id="3296785at2"/>
<dbReference type="InterPro" id="IPR046172">
    <property type="entry name" value="DUF6174"/>
</dbReference>
<organism evidence="2 3">
    <name type="scientific">Streptomyces diastatochromogenes</name>
    <dbReference type="NCBI Taxonomy" id="42236"/>
    <lineage>
        <taxon>Bacteria</taxon>
        <taxon>Bacillati</taxon>
        <taxon>Actinomycetota</taxon>
        <taxon>Actinomycetes</taxon>
        <taxon>Kitasatosporales</taxon>
        <taxon>Streptomycetaceae</taxon>
        <taxon>Streptomyces</taxon>
    </lineage>
</organism>
<dbReference type="EMBL" id="MCGQ01000045">
    <property type="protein sequence ID" value="OXY89412.1"/>
    <property type="molecule type" value="Genomic_DNA"/>
</dbReference>
<proteinExistence type="predicted"/>
<keyword evidence="3" id="KW-1185">Reference proteome</keyword>
<accession>A0A233S180</accession>
<dbReference type="PROSITE" id="PS51257">
    <property type="entry name" value="PROKAR_LIPOPROTEIN"/>
    <property type="match status" value="1"/>
</dbReference>
<evidence type="ECO:0008006" key="4">
    <source>
        <dbReference type="Google" id="ProtNLM"/>
    </source>
</evidence>
<comment type="caution">
    <text evidence="2">The sequence shown here is derived from an EMBL/GenBank/DDBJ whole genome shotgun (WGS) entry which is preliminary data.</text>
</comment>
<dbReference type="RefSeq" id="WP_094221539.1">
    <property type="nucleotide sequence ID" value="NZ_MCGQ01000045.1"/>
</dbReference>
<feature type="chain" id="PRO_5038336748" description="Lipoprotein" evidence="1">
    <location>
        <begin position="30"/>
        <end position="156"/>
    </location>
</feature>
<keyword evidence="1" id="KW-0732">Signal</keyword>